<protein>
    <submittedName>
        <fullName evidence="2">Uncharacterized protein</fullName>
    </submittedName>
</protein>
<dbReference type="AlphaFoldDB" id="A0AAN8YME0"/>
<feature type="transmembrane region" description="Helical" evidence="1">
    <location>
        <begin position="12"/>
        <end position="29"/>
    </location>
</feature>
<name>A0AAN8YME0_SOLBU</name>
<evidence type="ECO:0000313" key="2">
    <source>
        <dbReference type="EMBL" id="KAK6797695.1"/>
    </source>
</evidence>
<gene>
    <name evidence="2" type="ORF">RDI58_005397</name>
</gene>
<keyword evidence="3" id="KW-1185">Reference proteome</keyword>
<proteinExistence type="predicted"/>
<organism evidence="2 3">
    <name type="scientific">Solanum bulbocastanum</name>
    <name type="common">Wild potato</name>
    <dbReference type="NCBI Taxonomy" id="147425"/>
    <lineage>
        <taxon>Eukaryota</taxon>
        <taxon>Viridiplantae</taxon>
        <taxon>Streptophyta</taxon>
        <taxon>Embryophyta</taxon>
        <taxon>Tracheophyta</taxon>
        <taxon>Spermatophyta</taxon>
        <taxon>Magnoliopsida</taxon>
        <taxon>eudicotyledons</taxon>
        <taxon>Gunneridae</taxon>
        <taxon>Pentapetalae</taxon>
        <taxon>asterids</taxon>
        <taxon>lamiids</taxon>
        <taxon>Solanales</taxon>
        <taxon>Solanaceae</taxon>
        <taxon>Solanoideae</taxon>
        <taxon>Solaneae</taxon>
        <taxon>Solanum</taxon>
    </lineage>
</organism>
<accession>A0AAN8YME0</accession>
<comment type="caution">
    <text evidence="2">The sequence shown here is derived from an EMBL/GenBank/DDBJ whole genome shotgun (WGS) entry which is preliminary data.</text>
</comment>
<sequence>MKIYLPSCEKQIHFFLVLLGQWLMVTTQFETDMLLESGVLKWSLAGKNSPPNIL</sequence>
<keyword evidence="1" id="KW-0812">Transmembrane</keyword>
<keyword evidence="1" id="KW-1133">Transmembrane helix</keyword>
<evidence type="ECO:0000313" key="3">
    <source>
        <dbReference type="Proteomes" id="UP001371456"/>
    </source>
</evidence>
<keyword evidence="1" id="KW-0472">Membrane</keyword>
<reference evidence="2 3" key="1">
    <citation type="submission" date="2024-02" db="EMBL/GenBank/DDBJ databases">
        <title>de novo genome assembly of Solanum bulbocastanum strain 11H21.</title>
        <authorList>
            <person name="Hosaka A.J."/>
        </authorList>
    </citation>
    <scope>NUCLEOTIDE SEQUENCE [LARGE SCALE GENOMIC DNA]</scope>
    <source>
        <tissue evidence="2">Young leaves</tissue>
    </source>
</reference>
<dbReference type="EMBL" id="JBANQN010000002">
    <property type="protein sequence ID" value="KAK6797695.1"/>
    <property type="molecule type" value="Genomic_DNA"/>
</dbReference>
<evidence type="ECO:0000256" key="1">
    <source>
        <dbReference type="SAM" id="Phobius"/>
    </source>
</evidence>
<dbReference type="Proteomes" id="UP001371456">
    <property type="component" value="Unassembled WGS sequence"/>
</dbReference>